<reference evidence="8" key="1">
    <citation type="submission" date="2014-11" db="EMBL/GenBank/DDBJ databases">
        <authorList>
            <person name="Hornung B.V."/>
        </authorList>
    </citation>
    <scope>NUCLEOTIDE SEQUENCE</scope>
    <source>
        <strain evidence="8">INE</strain>
    </source>
</reference>
<dbReference type="EMBL" id="CDGJ01000031">
    <property type="protein sequence ID" value="CEJ06521.1"/>
    <property type="molecule type" value="Genomic_DNA"/>
</dbReference>
<comment type="cofactor">
    <cofactor evidence="5">
        <name>Mg(2+)</name>
        <dbReference type="ChEBI" id="CHEBI:18420"/>
    </cofactor>
</comment>
<feature type="binding site" evidence="5">
    <location>
        <position position="89"/>
    </location>
    <ligand>
        <name>substrate</name>
    </ligand>
</feature>
<feature type="binding site" evidence="5">
    <location>
        <begin position="70"/>
        <end position="72"/>
    </location>
    <ligand>
        <name>substrate</name>
    </ligand>
</feature>
<evidence type="ECO:0000313" key="7">
    <source>
        <dbReference type="EMBL" id="CAA7602528.1"/>
    </source>
</evidence>
<evidence type="ECO:0000313" key="8">
    <source>
        <dbReference type="EMBL" id="CEJ06521.1"/>
    </source>
</evidence>
<evidence type="ECO:0000256" key="3">
    <source>
        <dbReference type="ARBA" id="ARBA00023080"/>
    </source>
</evidence>
<dbReference type="AlphaFoldDB" id="A0A8S0W4M9"/>
<feature type="binding site" evidence="5">
    <location>
        <position position="83"/>
    </location>
    <ligand>
        <name>substrate</name>
    </ligand>
</feature>
<dbReference type="NCBIfam" id="NF001862">
    <property type="entry name" value="PRK00601.1"/>
    <property type="match status" value="1"/>
</dbReference>
<comment type="catalytic activity">
    <reaction evidence="4 5">
        <text>dUTP + H2O = dUMP + diphosphate + H(+)</text>
        <dbReference type="Rhea" id="RHEA:10248"/>
        <dbReference type="ChEBI" id="CHEBI:15377"/>
        <dbReference type="ChEBI" id="CHEBI:15378"/>
        <dbReference type="ChEBI" id="CHEBI:33019"/>
        <dbReference type="ChEBI" id="CHEBI:61555"/>
        <dbReference type="ChEBI" id="CHEBI:246422"/>
        <dbReference type="EC" id="3.6.1.23"/>
    </reaction>
</comment>
<dbReference type="GO" id="GO:0046081">
    <property type="term" value="P:dUTP catabolic process"/>
    <property type="evidence" value="ECO:0007669"/>
    <property type="project" value="InterPro"/>
</dbReference>
<dbReference type="GO" id="GO:0004170">
    <property type="term" value="F:dUTP diphosphatase activity"/>
    <property type="evidence" value="ECO:0007669"/>
    <property type="project" value="UniProtKB-UniRule"/>
</dbReference>
<keyword evidence="5" id="KW-0460">Magnesium</keyword>
<dbReference type="CDD" id="cd07557">
    <property type="entry name" value="trimeric_dUTPase"/>
    <property type="match status" value="1"/>
</dbReference>
<dbReference type="Pfam" id="PF00692">
    <property type="entry name" value="dUTPase"/>
    <property type="match status" value="1"/>
</dbReference>
<evidence type="ECO:0000256" key="1">
    <source>
        <dbReference type="ARBA" id="ARBA00006581"/>
    </source>
</evidence>
<keyword evidence="9" id="KW-1185">Reference proteome</keyword>
<dbReference type="Proteomes" id="UP001071230">
    <property type="component" value="Unassembled WGS sequence"/>
</dbReference>
<keyword evidence="5" id="KW-0479">Metal-binding</keyword>
<evidence type="ECO:0000313" key="9">
    <source>
        <dbReference type="Proteomes" id="UP001071230"/>
    </source>
</evidence>
<dbReference type="HAMAP" id="MF_00116">
    <property type="entry name" value="dUTPase_bact"/>
    <property type="match status" value="1"/>
</dbReference>
<dbReference type="InterPro" id="IPR008181">
    <property type="entry name" value="dUTPase"/>
</dbReference>
<name>A0A8S0W4M9_9FIRM</name>
<dbReference type="InterPro" id="IPR029054">
    <property type="entry name" value="dUTPase-like"/>
</dbReference>
<evidence type="ECO:0000256" key="2">
    <source>
        <dbReference type="ARBA" id="ARBA00022801"/>
    </source>
</evidence>
<keyword evidence="2 5" id="KW-0378">Hydrolase</keyword>
<evidence type="ECO:0000259" key="6">
    <source>
        <dbReference type="Pfam" id="PF00692"/>
    </source>
</evidence>
<dbReference type="SUPFAM" id="SSF51283">
    <property type="entry name" value="dUTPase-like"/>
    <property type="match status" value="1"/>
</dbReference>
<dbReference type="EMBL" id="LR746496">
    <property type="protein sequence ID" value="CAA7602528.1"/>
    <property type="molecule type" value="Genomic_DNA"/>
</dbReference>
<organism evidence="7">
    <name type="scientific">Acididesulfobacillus acetoxydans</name>
    <dbReference type="NCBI Taxonomy" id="1561005"/>
    <lineage>
        <taxon>Bacteria</taxon>
        <taxon>Bacillati</taxon>
        <taxon>Bacillota</taxon>
        <taxon>Clostridia</taxon>
        <taxon>Eubacteriales</taxon>
        <taxon>Peptococcaceae</taxon>
        <taxon>Acididesulfobacillus</taxon>
    </lineage>
</organism>
<dbReference type="GO" id="GO:0006226">
    <property type="term" value="P:dUMP biosynthetic process"/>
    <property type="evidence" value="ECO:0007669"/>
    <property type="project" value="UniProtKB-UniRule"/>
</dbReference>
<feature type="domain" description="dUTPase-like" evidence="6">
    <location>
        <begin position="19"/>
        <end position="149"/>
    </location>
</feature>
<dbReference type="PANTHER" id="PTHR11241">
    <property type="entry name" value="DEOXYURIDINE 5'-TRIPHOSPHATE NUCLEOTIDOHYDROLASE"/>
    <property type="match status" value="1"/>
</dbReference>
<dbReference type="EC" id="3.6.1.23" evidence="5"/>
<accession>A0A8S0W4M9</accession>
<evidence type="ECO:0000256" key="4">
    <source>
        <dbReference type="ARBA" id="ARBA00047686"/>
    </source>
</evidence>
<dbReference type="GO" id="GO:0000287">
    <property type="term" value="F:magnesium ion binding"/>
    <property type="evidence" value="ECO:0007669"/>
    <property type="project" value="UniProtKB-UniRule"/>
</dbReference>
<sequence>MTVKRITVKIRRLGCGPDLPAYATPGAAGVDLRACLAVDAVIKPGEIARIPTGLAFELPDAGTVALLCARSGLASEYGITLANGVGVLDSDYRGEVQVALINLGREPFTVQSGDRIAQVLFLSLARADFELAEDLSVTARGAGGFGSTGI</sequence>
<keyword evidence="3 5" id="KW-0546">Nucleotide metabolism</keyword>
<dbReference type="NCBIfam" id="TIGR00576">
    <property type="entry name" value="dut"/>
    <property type="match status" value="1"/>
</dbReference>
<dbReference type="InterPro" id="IPR033704">
    <property type="entry name" value="dUTPase_trimeric"/>
</dbReference>
<comment type="pathway">
    <text evidence="5">Pyrimidine metabolism; dUMP biosynthesis; dUMP from dCTP (dUTP route): step 2/2.</text>
</comment>
<proteinExistence type="inferred from homology"/>
<dbReference type="PANTHER" id="PTHR11241:SF0">
    <property type="entry name" value="DEOXYURIDINE 5'-TRIPHOSPHATE NUCLEOTIDOHYDROLASE"/>
    <property type="match status" value="1"/>
</dbReference>
<dbReference type="InterPro" id="IPR036157">
    <property type="entry name" value="dUTPase-like_sf"/>
</dbReference>
<dbReference type="KEGG" id="aacx:DEACI_3207"/>
<dbReference type="Proteomes" id="UP000836597">
    <property type="component" value="Chromosome"/>
</dbReference>
<comment type="function">
    <text evidence="5">This enzyme is involved in nucleotide metabolism: it produces dUMP, the immediate precursor of thymidine nucleotides and it decreases the intracellular concentration of dUTP so that uracil cannot be incorporated into DNA.</text>
</comment>
<evidence type="ECO:0000256" key="5">
    <source>
        <dbReference type="HAMAP-Rule" id="MF_00116"/>
    </source>
</evidence>
<protein>
    <recommendedName>
        <fullName evidence="5">Deoxyuridine 5'-triphosphate nucleotidohydrolase</fullName>
        <shortName evidence="5">dUTPase</shortName>
        <ecNumber evidence="5">3.6.1.23</ecNumber>
    </recommendedName>
    <alternativeName>
        <fullName evidence="5">dUTP pyrophosphatase</fullName>
    </alternativeName>
</protein>
<comment type="caution">
    <text evidence="5">Lacks conserved residue(s) required for the propagation of feature annotation.</text>
</comment>
<dbReference type="Gene3D" id="2.70.40.10">
    <property type="match status" value="1"/>
</dbReference>
<gene>
    <name evidence="5" type="primary">dut</name>
    <name evidence="8" type="ORF">DEACI_0969</name>
    <name evidence="7" type="ORF">DEACI_3207</name>
</gene>
<comment type="similarity">
    <text evidence="1 5">Belongs to the dUTPase family.</text>
</comment>
<reference evidence="7" key="2">
    <citation type="submission" date="2020-01" db="EMBL/GenBank/DDBJ databases">
        <authorList>
            <person name="Hornung B."/>
        </authorList>
    </citation>
    <scope>NUCLEOTIDE SEQUENCE</scope>
    <source>
        <strain evidence="7">PacBioINE</strain>
    </source>
</reference>